<evidence type="ECO:0000313" key="2">
    <source>
        <dbReference type="EMBL" id="PWA55892.1"/>
    </source>
</evidence>
<proteinExistence type="predicted"/>
<evidence type="ECO:0000256" key="1">
    <source>
        <dbReference type="SAM" id="MobiDB-lite"/>
    </source>
</evidence>
<protein>
    <submittedName>
        <fullName evidence="2">Uncharacterized protein</fullName>
    </submittedName>
</protein>
<accession>A0A2U1M3R3</accession>
<name>A0A2U1M3R3_ARTAN</name>
<dbReference type="Proteomes" id="UP000245207">
    <property type="component" value="Unassembled WGS sequence"/>
</dbReference>
<sequence>MDDLMNRSFRFDGKRSFSFDANKFTRSDTSRLTSEIGSSQSCRFTTYEKLSDSMQFDEYPSSSNAGCRMSRNKRVWKFVTRIFSFKKAGGYSATGPCSSRKPDPNHRWPVQGW</sequence>
<comment type="caution">
    <text evidence="2">The sequence shown here is derived from an EMBL/GenBank/DDBJ whole genome shotgun (WGS) entry which is preliminary data.</text>
</comment>
<dbReference type="AlphaFoldDB" id="A0A2U1M3R3"/>
<gene>
    <name evidence="2" type="ORF">CTI12_AA423990</name>
</gene>
<feature type="region of interest" description="Disordered" evidence="1">
    <location>
        <begin position="89"/>
        <end position="113"/>
    </location>
</feature>
<keyword evidence="3" id="KW-1185">Reference proteome</keyword>
<dbReference type="OrthoDB" id="787091at2759"/>
<dbReference type="EMBL" id="PKPP01006630">
    <property type="protein sequence ID" value="PWA55892.1"/>
    <property type="molecule type" value="Genomic_DNA"/>
</dbReference>
<reference evidence="2 3" key="1">
    <citation type="journal article" date="2018" name="Mol. Plant">
        <title>The genome of Artemisia annua provides insight into the evolution of Asteraceae family and artemisinin biosynthesis.</title>
        <authorList>
            <person name="Shen Q."/>
            <person name="Zhang L."/>
            <person name="Liao Z."/>
            <person name="Wang S."/>
            <person name="Yan T."/>
            <person name="Shi P."/>
            <person name="Liu M."/>
            <person name="Fu X."/>
            <person name="Pan Q."/>
            <person name="Wang Y."/>
            <person name="Lv Z."/>
            <person name="Lu X."/>
            <person name="Zhang F."/>
            <person name="Jiang W."/>
            <person name="Ma Y."/>
            <person name="Chen M."/>
            <person name="Hao X."/>
            <person name="Li L."/>
            <person name="Tang Y."/>
            <person name="Lv G."/>
            <person name="Zhou Y."/>
            <person name="Sun X."/>
            <person name="Brodelius P.E."/>
            <person name="Rose J.K.C."/>
            <person name="Tang K."/>
        </authorList>
    </citation>
    <scope>NUCLEOTIDE SEQUENCE [LARGE SCALE GENOMIC DNA]</scope>
    <source>
        <strain evidence="3">cv. Huhao1</strain>
        <tissue evidence="2">Leaf</tissue>
    </source>
</reference>
<organism evidence="2 3">
    <name type="scientific">Artemisia annua</name>
    <name type="common">Sweet wormwood</name>
    <dbReference type="NCBI Taxonomy" id="35608"/>
    <lineage>
        <taxon>Eukaryota</taxon>
        <taxon>Viridiplantae</taxon>
        <taxon>Streptophyta</taxon>
        <taxon>Embryophyta</taxon>
        <taxon>Tracheophyta</taxon>
        <taxon>Spermatophyta</taxon>
        <taxon>Magnoliopsida</taxon>
        <taxon>eudicotyledons</taxon>
        <taxon>Gunneridae</taxon>
        <taxon>Pentapetalae</taxon>
        <taxon>asterids</taxon>
        <taxon>campanulids</taxon>
        <taxon>Asterales</taxon>
        <taxon>Asteraceae</taxon>
        <taxon>Asteroideae</taxon>
        <taxon>Anthemideae</taxon>
        <taxon>Artemisiinae</taxon>
        <taxon>Artemisia</taxon>
    </lineage>
</organism>
<evidence type="ECO:0000313" key="3">
    <source>
        <dbReference type="Proteomes" id="UP000245207"/>
    </source>
</evidence>